<dbReference type="EMBL" id="HACA01029368">
    <property type="protein sequence ID" value="CDW46729.1"/>
    <property type="molecule type" value="Transcribed_RNA"/>
</dbReference>
<protein>
    <submittedName>
        <fullName evidence="1">Uncharacterized protein</fullName>
    </submittedName>
</protein>
<sequence length="121" mass="13991">SCRRSWNRSQERLCGECGFQYRHKNGKVCPPKSVKCTKTVKGVNYVRVCRCLKENSILIINSIQKFELNKLLIDALNVHGNYFKNIIATYDSGAIVSVTGSRVLNKYRFQPIKRVSFRIYL</sequence>
<accession>A0A0K2V8B4</accession>
<organism evidence="1">
    <name type="scientific">Lepeophtheirus salmonis</name>
    <name type="common">Salmon louse</name>
    <name type="synonym">Caligus salmonis</name>
    <dbReference type="NCBI Taxonomy" id="72036"/>
    <lineage>
        <taxon>Eukaryota</taxon>
        <taxon>Metazoa</taxon>
        <taxon>Ecdysozoa</taxon>
        <taxon>Arthropoda</taxon>
        <taxon>Crustacea</taxon>
        <taxon>Multicrustacea</taxon>
        <taxon>Hexanauplia</taxon>
        <taxon>Copepoda</taxon>
        <taxon>Siphonostomatoida</taxon>
        <taxon>Caligidae</taxon>
        <taxon>Lepeophtheirus</taxon>
    </lineage>
</organism>
<dbReference type="AlphaFoldDB" id="A0A0K2V8B4"/>
<evidence type="ECO:0000313" key="1">
    <source>
        <dbReference type="EMBL" id="CDW46729.1"/>
    </source>
</evidence>
<feature type="non-terminal residue" evidence="1">
    <location>
        <position position="1"/>
    </location>
</feature>
<name>A0A0K2V8B4_LEPSM</name>
<reference evidence="1" key="1">
    <citation type="submission" date="2014-05" db="EMBL/GenBank/DDBJ databases">
        <authorList>
            <person name="Chronopoulou M."/>
        </authorList>
    </citation>
    <scope>NUCLEOTIDE SEQUENCE</scope>
    <source>
        <tissue evidence="1">Whole organism</tissue>
    </source>
</reference>
<proteinExistence type="predicted"/>